<dbReference type="PANTHER" id="PTHR10683">
    <property type="entry name" value="TRANSALDOLASE"/>
    <property type="match status" value="1"/>
</dbReference>
<dbReference type="EMBL" id="MCIF01000002">
    <property type="protein sequence ID" value="RAQ96577.1"/>
    <property type="molecule type" value="Genomic_DNA"/>
</dbReference>
<sequence length="222" mass="24585">MALYVDTAFIDDITNVARTVPLAGVTTNPTLLLAARERGQQLSPRQVLEALLEASSGHVFMQPGASEEEEMYREALSYIEMAPERVIPKIPMNQVGMRVARRLSSQGYALAFTAVTTVPQTYCALQVRADFVIPYYNRLERSGIDATARISQMSSLCRSQEPASTRVLVASIKTPEEAARALLAGAHDLTAPPQVLLDFISDPLSEEAIQRFNRDWEKMNKL</sequence>
<name>A0A328VGK4_9CHLR</name>
<dbReference type="Proteomes" id="UP000248706">
    <property type="component" value="Unassembled WGS sequence"/>
</dbReference>
<keyword evidence="1" id="KW-0704">Schiff base</keyword>
<gene>
    <name evidence="2" type="ORF">A4R35_13605</name>
</gene>
<dbReference type="InterPro" id="IPR018225">
    <property type="entry name" value="Transaldolase_AS"/>
</dbReference>
<dbReference type="InterPro" id="IPR013785">
    <property type="entry name" value="Aldolase_TIM"/>
</dbReference>
<dbReference type="SUPFAM" id="SSF51569">
    <property type="entry name" value="Aldolase"/>
    <property type="match status" value="1"/>
</dbReference>
<dbReference type="OrthoDB" id="9807051at2"/>
<evidence type="ECO:0000256" key="1">
    <source>
        <dbReference type="ARBA" id="ARBA00023270"/>
    </source>
</evidence>
<dbReference type="RefSeq" id="WP_112430263.1">
    <property type="nucleotide sequence ID" value="NZ_MCIF01000002.1"/>
</dbReference>
<evidence type="ECO:0008006" key="4">
    <source>
        <dbReference type="Google" id="ProtNLM"/>
    </source>
</evidence>
<accession>A0A328VGK4</accession>
<dbReference type="PANTHER" id="PTHR10683:SF40">
    <property type="entry name" value="FRUCTOSE-6-PHOSPHATE ALDOLASE 1-RELATED"/>
    <property type="match status" value="1"/>
</dbReference>
<organism evidence="2 3">
    <name type="scientific">Thermogemmatispora tikiterensis</name>
    <dbReference type="NCBI Taxonomy" id="1825093"/>
    <lineage>
        <taxon>Bacteria</taxon>
        <taxon>Bacillati</taxon>
        <taxon>Chloroflexota</taxon>
        <taxon>Ktedonobacteria</taxon>
        <taxon>Thermogemmatisporales</taxon>
        <taxon>Thermogemmatisporaceae</taxon>
        <taxon>Thermogemmatispora</taxon>
    </lineage>
</organism>
<dbReference type="Gene3D" id="3.20.20.70">
    <property type="entry name" value="Aldolase class I"/>
    <property type="match status" value="1"/>
</dbReference>
<dbReference type="InterPro" id="IPR001585">
    <property type="entry name" value="TAL/FSA"/>
</dbReference>
<proteinExistence type="predicted"/>
<dbReference type="Pfam" id="PF00923">
    <property type="entry name" value="TAL_FSA"/>
    <property type="match status" value="1"/>
</dbReference>
<dbReference type="GO" id="GO:0005975">
    <property type="term" value="P:carbohydrate metabolic process"/>
    <property type="evidence" value="ECO:0007669"/>
    <property type="project" value="InterPro"/>
</dbReference>
<reference evidence="2 3" key="1">
    <citation type="submission" date="2016-08" db="EMBL/GenBank/DDBJ databases">
        <title>Analysis of Carbohydrate Active Enzymes in Thermogemmatispora T81 Reveals Carbohydrate Degradation Ability.</title>
        <authorList>
            <person name="Tomazini A."/>
            <person name="Lal S."/>
            <person name="Stott M."/>
            <person name="Henrissat B."/>
            <person name="Polikarpov I."/>
            <person name="Sparling R."/>
            <person name="Levin D.B."/>
        </authorList>
    </citation>
    <scope>NUCLEOTIDE SEQUENCE [LARGE SCALE GENOMIC DNA]</scope>
    <source>
        <strain evidence="2 3">T81</strain>
    </source>
</reference>
<comment type="caution">
    <text evidence="2">The sequence shown here is derived from an EMBL/GenBank/DDBJ whole genome shotgun (WGS) entry which is preliminary data.</text>
</comment>
<keyword evidence="3" id="KW-1185">Reference proteome</keyword>
<evidence type="ECO:0000313" key="2">
    <source>
        <dbReference type="EMBL" id="RAQ96577.1"/>
    </source>
</evidence>
<dbReference type="AlphaFoldDB" id="A0A328VGK4"/>
<dbReference type="PROSITE" id="PS01054">
    <property type="entry name" value="TRANSALDOLASE_1"/>
    <property type="match status" value="1"/>
</dbReference>
<protein>
    <recommendedName>
        <fullName evidence="4">Fructose-6-phosphate aldolase</fullName>
    </recommendedName>
</protein>
<evidence type="ECO:0000313" key="3">
    <source>
        <dbReference type="Proteomes" id="UP000248706"/>
    </source>
</evidence>